<reference evidence="6" key="2">
    <citation type="submission" date="2020-09" db="EMBL/GenBank/DDBJ databases">
        <authorList>
            <person name="Sun Q."/>
            <person name="Zhou Y."/>
        </authorList>
    </citation>
    <scope>NUCLEOTIDE SEQUENCE</scope>
    <source>
        <strain evidence="6">CGMCC 1.16134</strain>
    </source>
</reference>
<keyword evidence="1" id="KW-0805">Transcription regulation</keyword>
<dbReference type="Gene3D" id="1.10.357.10">
    <property type="entry name" value="Tetracycline Repressor, domain 2"/>
    <property type="match status" value="1"/>
</dbReference>
<protein>
    <submittedName>
        <fullName evidence="6">TetR family transcriptional regulator</fullName>
    </submittedName>
</protein>
<keyword evidence="3" id="KW-0804">Transcription</keyword>
<dbReference type="SUPFAM" id="SSF46689">
    <property type="entry name" value="Homeodomain-like"/>
    <property type="match status" value="1"/>
</dbReference>
<organism evidence="6 7">
    <name type="scientific">Paenibacillus albidus</name>
    <dbReference type="NCBI Taxonomy" id="2041023"/>
    <lineage>
        <taxon>Bacteria</taxon>
        <taxon>Bacillati</taxon>
        <taxon>Bacillota</taxon>
        <taxon>Bacilli</taxon>
        <taxon>Bacillales</taxon>
        <taxon>Paenibacillaceae</taxon>
        <taxon>Paenibacillus</taxon>
    </lineage>
</organism>
<dbReference type="Proteomes" id="UP000637643">
    <property type="component" value="Unassembled WGS sequence"/>
</dbReference>
<dbReference type="PRINTS" id="PR00455">
    <property type="entry name" value="HTHTETR"/>
</dbReference>
<evidence type="ECO:0000313" key="7">
    <source>
        <dbReference type="Proteomes" id="UP000637643"/>
    </source>
</evidence>
<evidence type="ECO:0000256" key="4">
    <source>
        <dbReference type="PROSITE-ProRule" id="PRU00335"/>
    </source>
</evidence>
<dbReference type="InterPro" id="IPR036271">
    <property type="entry name" value="Tet_transcr_reg_TetR-rel_C_sf"/>
</dbReference>
<dbReference type="EMBL" id="BMKR01000034">
    <property type="protein sequence ID" value="GGG02791.1"/>
    <property type="molecule type" value="Genomic_DNA"/>
</dbReference>
<accession>A0A917D0D3</accession>
<dbReference type="InterPro" id="IPR009057">
    <property type="entry name" value="Homeodomain-like_sf"/>
</dbReference>
<dbReference type="RefSeq" id="WP_189030492.1">
    <property type="nucleotide sequence ID" value="NZ_BMKR01000034.1"/>
</dbReference>
<sequence>MTEPELDIKMRILLAAKKLFAKQGYDGTSVRQICQEAGANVSLVSYYFGGKEKVFEALLENFFPSYLLDGFNAYEVDPVTGIRQLVGEVVNFTLQDREMSDIVQLEVMLRSCRTDIVMRCLHPVWSNVRIVLKRGQEQDLFSFDSITHAMLQVMGAALAHKRAVAFEPLLASDPLSEEQIADQTIQFVLSGLGVPQKAVIPE</sequence>
<dbReference type="Pfam" id="PF00440">
    <property type="entry name" value="TetR_N"/>
    <property type="match status" value="1"/>
</dbReference>
<dbReference type="InterPro" id="IPR001647">
    <property type="entry name" value="HTH_TetR"/>
</dbReference>
<proteinExistence type="predicted"/>
<feature type="DNA-binding region" description="H-T-H motif" evidence="4">
    <location>
        <begin position="29"/>
        <end position="48"/>
    </location>
</feature>
<dbReference type="PANTHER" id="PTHR30055:SF234">
    <property type="entry name" value="HTH-TYPE TRANSCRIPTIONAL REGULATOR BETI"/>
    <property type="match status" value="1"/>
</dbReference>
<reference evidence="6" key="1">
    <citation type="journal article" date="2014" name="Int. J. Syst. Evol. Microbiol.">
        <title>Complete genome sequence of Corynebacterium casei LMG S-19264T (=DSM 44701T), isolated from a smear-ripened cheese.</title>
        <authorList>
            <consortium name="US DOE Joint Genome Institute (JGI-PGF)"/>
            <person name="Walter F."/>
            <person name="Albersmeier A."/>
            <person name="Kalinowski J."/>
            <person name="Ruckert C."/>
        </authorList>
    </citation>
    <scope>NUCLEOTIDE SEQUENCE</scope>
    <source>
        <strain evidence="6">CGMCC 1.16134</strain>
    </source>
</reference>
<keyword evidence="2 4" id="KW-0238">DNA-binding</keyword>
<keyword evidence="7" id="KW-1185">Reference proteome</keyword>
<dbReference type="Gene3D" id="1.10.10.60">
    <property type="entry name" value="Homeodomain-like"/>
    <property type="match status" value="1"/>
</dbReference>
<evidence type="ECO:0000256" key="3">
    <source>
        <dbReference type="ARBA" id="ARBA00023163"/>
    </source>
</evidence>
<dbReference type="GO" id="GO:0003700">
    <property type="term" value="F:DNA-binding transcription factor activity"/>
    <property type="evidence" value="ECO:0007669"/>
    <property type="project" value="TreeGrafter"/>
</dbReference>
<feature type="domain" description="HTH tetR-type" evidence="5">
    <location>
        <begin position="6"/>
        <end position="66"/>
    </location>
</feature>
<dbReference type="AlphaFoldDB" id="A0A917D0D3"/>
<evidence type="ECO:0000256" key="2">
    <source>
        <dbReference type="ARBA" id="ARBA00023125"/>
    </source>
</evidence>
<dbReference type="SUPFAM" id="SSF48498">
    <property type="entry name" value="Tetracyclin repressor-like, C-terminal domain"/>
    <property type="match status" value="1"/>
</dbReference>
<comment type="caution">
    <text evidence="6">The sequence shown here is derived from an EMBL/GenBank/DDBJ whole genome shotgun (WGS) entry which is preliminary data.</text>
</comment>
<evidence type="ECO:0000259" key="5">
    <source>
        <dbReference type="PROSITE" id="PS50977"/>
    </source>
</evidence>
<dbReference type="InterPro" id="IPR050109">
    <property type="entry name" value="HTH-type_TetR-like_transc_reg"/>
</dbReference>
<gene>
    <name evidence="6" type="ORF">GCM10010912_54450</name>
</gene>
<dbReference type="GO" id="GO:0000976">
    <property type="term" value="F:transcription cis-regulatory region binding"/>
    <property type="evidence" value="ECO:0007669"/>
    <property type="project" value="TreeGrafter"/>
</dbReference>
<dbReference type="PROSITE" id="PS50977">
    <property type="entry name" value="HTH_TETR_2"/>
    <property type="match status" value="1"/>
</dbReference>
<name>A0A917D0D3_9BACL</name>
<dbReference type="PANTHER" id="PTHR30055">
    <property type="entry name" value="HTH-TYPE TRANSCRIPTIONAL REGULATOR RUTR"/>
    <property type="match status" value="1"/>
</dbReference>
<evidence type="ECO:0000256" key="1">
    <source>
        <dbReference type="ARBA" id="ARBA00023015"/>
    </source>
</evidence>
<evidence type="ECO:0000313" key="6">
    <source>
        <dbReference type="EMBL" id="GGG02791.1"/>
    </source>
</evidence>